<dbReference type="BioCyc" id="TINT75379:TINT_RS09625-MONOMER"/>
<proteinExistence type="predicted"/>
<dbReference type="HOGENOM" id="CLU_1314898_0_0_4"/>
<name>D5X2E1_THIK1</name>
<evidence type="ECO:0000313" key="1">
    <source>
        <dbReference type="EMBL" id="ADG31287.1"/>
    </source>
</evidence>
<accession>D5X2E1</accession>
<gene>
    <name evidence="1" type="ordered locus">Tint_1923</name>
</gene>
<protein>
    <submittedName>
        <fullName evidence="1">Uncharacterized protein</fullName>
    </submittedName>
</protein>
<dbReference type="STRING" id="75379.Tint_1923"/>
<dbReference type="EMBL" id="CP002021">
    <property type="protein sequence ID" value="ADG31287.1"/>
    <property type="molecule type" value="Genomic_DNA"/>
</dbReference>
<dbReference type="KEGG" id="tin:Tint_1923"/>
<sequence>MALVKTYFDEGKFLEPGAMAAFEAADTPLTGAALLVPLPGHHLRRLRDATFTAALTLFSGHDDRTFRTVVLVLQKMELQIVCAVPIVSTNARAWLIDGVERYGLMRLILQHRDRPLFSVSTCRLPVTDLQGATWQSFKEQLLSGSMHADAGEELEMLDELTKSIEKVAPNLVPGVKKFERRVFVCWPGEVQQTSSLEPGNGEDDWEGIF</sequence>
<organism evidence="1">
    <name type="scientific">Thiomonas intermedia (strain K12)</name>
    <name type="common">Thiobacillus intermedius</name>
    <dbReference type="NCBI Taxonomy" id="75379"/>
    <lineage>
        <taxon>Bacteria</taxon>
        <taxon>Pseudomonadati</taxon>
        <taxon>Pseudomonadota</taxon>
        <taxon>Betaproteobacteria</taxon>
        <taxon>Burkholderiales</taxon>
        <taxon>Thiomonas</taxon>
    </lineage>
</organism>
<dbReference type="AlphaFoldDB" id="D5X2E1"/>
<reference evidence="1" key="1">
    <citation type="submission" date="2010-04" db="EMBL/GenBank/DDBJ databases">
        <title>Complete sequence of Thiomonas intermedia K12.</title>
        <authorList>
            <consortium name="US DOE Joint Genome Institute"/>
            <person name="Lucas S."/>
            <person name="Copeland A."/>
            <person name="Lapidus A."/>
            <person name="Cheng J.-F."/>
            <person name="Bruce D."/>
            <person name="Goodwin L."/>
            <person name="Pitluck S."/>
            <person name="Davenport K."/>
            <person name="Detter J.C."/>
            <person name="Han C."/>
            <person name="Tapia R."/>
            <person name="Land M."/>
            <person name="Hauser L."/>
            <person name="Kyrpides N."/>
            <person name="Ovchinnikova G."/>
            <person name="Kerfeld C.A."/>
            <person name="Cannon G.C."/>
            <person name="Heinhorst S."/>
            <person name="Woyke T."/>
        </authorList>
    </citation>
    <scope>NUCLEOTIDE SEQUENCE [LARGE SCALE GENOMIC DNA]</scope>
    <source>
        <strain evidence="1">K12</strain>
    </source>
</reference>